<evidence type="ECO:0000313" key="1">
    <source>
        <dbReference type="EMBL" id="PYC31900.1"/>
    </source>
</evidence>
<name>A0A9Q6N7N0_9PSED</name>
<reference evidence="1 2" key="1">
    <citation type="submission" date="2018-06" db="EMBL/GenBank/DDBJ databases">
        <title>Pseudomonas diversity within urban Lake Michigan freshwaters.</title>
        <authorList>
            <person name="Batrich M."/>
            <person name="Hatzopoulos T."/>
            <person name="Putonti C."/>
        </authorList>
    </citation>
    <scope>NUCLEOTIDE SEQUENCE [LARGE SCALE GENOMIC DNA]</scope>
    <source>
        <strain evidence="1 2">MB-090624</strain>
    </source>
</reference>
<gene>
    <name evidence="1" type="ORF">DMX08_23295</name>
</gene>
<proteinExistence type="predicted"/>
<accession>A0A9Q6N7N0</accession>
<dbReference type="AlphaFoldDB" id="A0A9Q6N7N0"/>
<organism evidence="1 2">
    <name type="scientific">Pseudomonas protegens</name>
    <dbReference type="NCBI Taxonomy" id="380021"/>
    <lineage>
        <taxon>Bacteria</taxon>
        <taxon>Pseudomonadati</taxon>
        <taxon>Pseudomonadota</taxon>
        <taxon>Gammaproteobacteria</taxon>
        <taxon>Pseudomonadales</taxon>
        <taxon>Pseudomonadaceae</taxon>
        <taxon>Pseudomonas</taxon>
    </lineage>
</organism>
<evidence type="ECO:0000313" key="2">
    <source>
        <dbReference type="Proteomes" id="UP000248188"/>
    </source>
</evidence>
<protein>
    <submittedName>
        <fullName evidence="1">Uncharacterized protein</fullName>
    </submittedName>
</protein>
<comment type="caution">
    <text evidence="1">The sequence shown here is derived from an EMBL/GenBank/DDBJ whole genome shotgun (WGS) entry which is preliminary data.</text>
</comment>
<dbReference type="RefSeq" id="WP_110653058.1">
    <property type="nucleotide sequence ID" value="NZ_QJRN01000016.1"/>
</dbReference>
<sequence>MRKTFPLQVWQTAGLILDTPLSRATSNLHSDNFTASRDFNTADDALSIRHRLQGPGQPSPTASPTPSFYAIRSTGCVEDLRLPEKVWRLKQRPVGASSIDAPSGGANSPVCPIEKQCMHQKRPAQTVKCVNIYTNASFVYVRSTL</sequence>
<dbReference type="EMBL" id="QJRN01000016">
    <property type="protein sequence ID" value="PYC31900.1"/>
    <property type="molecule type" value="Genomic_DNA"/>
</dbReference>
<dbReference type="Proteomes" id="UP000248188">
    <property type="component" value="Unassembled WGS sequence"/>
</dbReference>